<dbReference type="STRING" id="1818881.A3196_03705"/>
<proteinExistence type="predicted"/>
<dbReference type="RefSeq" id="WP_069024158.1">
    <property type="nucleotide sequence ID" value="NZ_LVJZ01000003.1"/>
</dbReference>
<dbReference type="EMBL" id="LVJZ01000003">
    <property type="protein sequence ID" value="ODB95939.1"/>
    <property type="molecule type" value="Genomic_DNA"/>
</dbReference>
<dbReference type="AlphaFoldDB" id="A0A1E2UMN1"/>
<keyword evidence="2" id="KW-1185">Reference proteome</keyword>
<organism evidence="1 2">
    <name type="scientific">Candidatus Thiodiazotropha endoloripes</name>
    <dbReference type="NCBI Taxonomy" id="1818881"/>
    <lineage>
        <taxon>Bacteria</taxon>
        <taxon>Pseudomonadati</taxon>
        <taxon>Pseudomonadota</taxon>
        <taxon>Gammaproteobacteria</taxon>
        <taxon>Chromatiales</taxon>
        <taxon>Sedimenticolaceae</taxon>
        <taxon>Candidatus Thiodiazotropha</taxon>
    </lineage>
</organism>
<evidence type="ECO:0000313" key="1">
    <source>
        <dbReference type="EMBL" id="ODB95939.1"/>
    </source>
</evidence>
<dbReference type="Pfam" id="PF14106">
    <property type="entry name" value="DUF4279"/>
    <property type="match status" value="1"/>
</dbReference>
<protein>
    <submittedName>
        <fullName evidence="1">Uncharacterized protein</fullName>
    </submittedName>
</protein>
<dbReference type="Proteomes" id="UP000094849">
    <property type="component" value="Unassembled WGS sequence"/>
</dbReference>
<accession>A0A1E2UMN1</accession>
<gene>
    <name evidence="1" type="ORF">A3196_03705</name>
</gene>
<sequence>MDKNYAYISINGKENTSLVTKSLGIEPTKEWNVGDKRKNGSIYDFSHWEYKLPEFEQEFMDEALQKVIEFIES</sequence>
<reference evidence="1 2" key="1">
    <citation type="submission" date="2016-03" db="EMBL/GenBank/DDBJ databases">
        <title>Chemosynthetic sulphur-oxidizing symbionts of marine invertebrate animals are capable of nitrogen fixation.</title>
        <authorList>
            <person name="Petersen J.M."/>
            <person name="Kemper A."/>
            <person name="Gruber-Vodicka H."/>
            <person name="Cardini U."/>
            <person name="Geest Mvander."/>
            <person name="Kleiner M."/>
            <person name="Bulgheresi S."/>
            <person name="Fussmann M."/>
            <person name="Herbold C."/>
            <person name="Seah B.K.B."/>
            <person name="Antony C.Paul."/>
            <person name="Liu D."/>
            <person name="Belitz A."/>
            <person name="Weber M."/>
        </authorList>
    </citation>
    <scope>NUCLEOTIDE SEQUENCE [LARGE SCALE GENOMIC DNA]</scope>
    <source>
        <strain evidence="1">G_D</strain>
    </source>
</reference>
<comment type="caution">
    <text evidence="1">The sequence shown here is derived from an EMBL/GenBank/DDBJ whole genome shotgun (WGS) entry which is preliminary data.</text>
</comment>
<dbReference type="InterPro" id="IPR025459">
    <property type="entry name" value="DUF4279"/>
</dbReference>
<evidence type="ECO:0000313" key="2">
    <source>
        <dbReference type="Proteomes" id="UP000094849"/>
    </source>
</evidence>
<name>A0A1E2UMN1_9GAMM</name>